<dbReference type="EMBL" id="CATWFT010000006">
    <property type="protein sequence ID" value="CAJ0724928.1"/>
    <property type="molecule type" value="Genomic_DNA"/>
</dbReference>
<keyword evidence="3" id="KW-1185">Reference proteome</keyword>
<evidence type="ECO:0000256" key="1">
    <source>
        <dbReference type="SAM" id="MobiDB-lite"/>
    </source>
</evidence>
<evidence type="ECO:0000313" key="2">
    <source>
        <dbReference type="EMBL" id="CAJ0724928.1"/>
    </source>
</evidence>
<dbReference type="RefSeq" id="WP_012761694.1">
    <property type="nucleotide sequence ID" value="NZ_CATWFT010000006.1"/>
</dbReference>
<organism evidence="2 3">
    <name type="scientific">Ralstonia pickettii</name>
    <name type="common">Burkholderia pickettii</name>
    <dbReference type="NCBI Taxonomy" id="329"/>
    <lineage>
        <taxon>Bacteria</taxon>
        <taxon>Pseudomonadati</taxon>
        <taxon>Pseudomonadota</taxon>
        <taxon>Betaproteobacteria</taxon>
        <taxon>Burkholderiales</taxon>
        <taxon>Burkholderiaceae</taxon>
        <taxon>Ralstonia</taxon>
    </lineage>
</organism>
<comment type="caution">
    <text evidence="2">The sequence shown here is derived from an EMBL/GenBank/DDBJ whole genome shotgun (WGS) entry which is preliminary data.</text>
</comment>
<protein>
    <submittedName>
        <fullName evidence="2">Uncharacterized protein</fullName>
    </submittedName>
</protein>
<proteinExistence type="predicted"/>
<accession>A0ABM9INC9</accession>
<dbReference type="Proteomes" id="UP001189303">
    <property type="component" value="Unassembled WGS sequence"/>
</dbReference>
<evidence type="ECO:0000313" key="3">
    <source>
        <dbReference type="Proteomes" id="UP001189303"/>
    </source>
</evidence>
<gene>
    <name evidence="2" type="ORF">R38712_02535</name>
</gene>
<name>A0ABM9INC9_RALPI</name>
<sequence length="343" mass="37945">MPENLTTKKTVSHQTVPVSMTDRMRKAITKIKPGVVLVAAHDSSVMPYVRMVTERVILEGKQLADLPMSYVNALHALYGANSRDADFAKTLHRCGPSARQISERYSCVPLAHCRDFSSLTDEGVHLLLEHLGDGACVTAQVTVTSVAREEMAGMLSKLDSAAKERNGLIVLFLHLPKSEDAAWMRRHAQEVILADKCDPGPGALVAFSLTATSLEYQHTWGVGRTMCEVWAEDGWDFKQTIFVAATALDRAIWYLHCENETVTTIASLVGKDKSNVSRRLKALPLSKDLDAEIGPYDGWREDWFPFLGLDLEPESDEEANDNGEAPPPDEDKGQSRSRKPVEI</sequence>
<feature type="compositionally biased region" description="Basic and acidic residues" evidence="1">
    <location>
        <begin position="329"/>
        <end position="343"/>
    </location>
</feature>
<reference evidence="2 3" key="1">
    <citation type="submission" date="2023-07" db="EMBL/GenBank/DDBJ databases">
        <authorList>
            <person name="Peeters C."/>
        </authorList>
    </citation>
    <scope>NUCLEOTIDE SEQUENCE [LARGE SCALE GENOMIC DNA]</scope>
    <source>
        <strain evidence="2 3">R-38712</strain>
    </source>
</reference>
<feature type="region of interest" description="Disordered" evidence="1">
    <location>
        <begin position="313"/>
        <end position="343"/>
    </location>
</feature>